<keyword evidence="3" id="KW-1185">Reference proteome</keyword>
<evidence type="ECO:0000313" key="3">
    <source>
        <dbReference type="Proteomes" id="UP000198211"/>
    </source>
</evidence>
<feature type="domain" description="Endonuclease/exonuclease/phosphatase" evidence="1">
    <location>
        <begin position="363"/>
        <end position="478"/>
    </location>
</feature>
<dbReference type="AlphaFoldDB" id="A0A225VL50"/>
<evidence type="ECO:0000313" key="2">
    <source>
        <dbReference type="EMBL" id="OWZ05497.1"/>
    </source>
</evidence>
<dbReference type="SUPFAM" id="SSF56219">
    <property type="entry name" value="DNase I-like"/>
    <property type="match status" value="1"/>
</dbReference>
<comment type="caution">
    <text evidence="2">The sequence shown here is derived from an EMBL/GenBank/DDBJ whole genome shotgun (WGS) entry which is preliminary data.</text>
</comment>
<dbReference type="InterPro" id="IPR005135">
    <property type="entry name" value="Endo/exonuclease/phosphatase"/>
</dbReference>
<proteinExistence type="predicted"/>
<protein>
    <recommendedName>
        <fullName evidence="1">Endonuclease/exonuclease/phosphatase domain-containing protein</fullName>
    </recommendedName>
</protein>
<sequence length="565" mass="64123">MAQYLREPLLVLDVNEHNDAHMQRYMYTEYRLADGTDHASGYIDAHTDRAAQDYLYECWRLHVMPTFLILHHQNATSQECNTSNYFSDEMRKVTQAMSLCLILHGEDIDLSEINVLERNDAIDAVLTNKLPTNEHLKIVLTRLGLLILDMHELDERKLDENIVEEERLIHEAYSIDGYASGSQVIPKETRMSNDWTELPKRAPRVATGAASEAAYSRLLGMADVREVEFTDHPKYDLICAANREAFTRWTNLYRAKVSIPLMKRTQTMSGTIRSWLLERHQINGSGYGFGYHKNFVETITSTSLSLLGLSYTSSHMWFQLGMQPQWGESQMVPDCYGFGATPIEHRTWLNSLGRQTAHGNQGLVLLQETHVHAEEIEEAQREHAARRDFRSGGGGRALSYWGAARECKDGVGILVNPFGAFKDVRPLCEEAWSPHLVAVINVYAPIEREAREKLFGMVARLTLPPHGRVFMGGDFNCTLVGQLDRAHTHAAHAHESPALRLLLKKWKHGTVWKQQCPCRVTDTELQDFIETSTPIGTLYTVTLLHPDSTVGMERMQHSLGLLVSK</sequence>
<dbReference type="InterPro" id="IPR036691">
    <property type="entry name" value="Endo/exonu/phosph_ase_sf"/>
</dbReference>
<dbReference type="Proteomes" id="UP000198211">
    <property type="component" value="Unassembled WGS sequence"/>
</dbReference>
<dbReference type="EMBL" id="NBNE01004404">
    <property type="protein sequence ID" value="OWZ05497.1"/>
    <property type="molecule type" value="Genomic_DNA"/>
</dbReference>
<dbReference type="OrthoDB" id="168226at2759"/>
<reference evidence="3" key="1">
    <citation type="submission" date="2017-03" db="EMBL/GenBank/DDBJ databases">
        <title>Phytopthora megakarya and P. palmivora, two closely related causual agents of cacao black pod achieved similar genome size and gene model numbers by different mechanisms.</title>
        <authorList>
            <person name="Ali S."/>
            <person name="Shao J."/>
            <person name="Larry D.J."/>
            <person name="Kronmiller B."/>
            <person name="Shen D."/>
            <person name="Strem M.D."/>
            <person name="Melnick R.L."/>
            <person name="Guiltinan M.J."/>
            <person name="Tyler B.M."/>
            <person name="Meinhardt L.W."/>
            <person name="Bailey B.A."/>
        </authorList>
    </citation>
    <scope>NUCLEOTIDE SEQUENCE [LARGE SCALE GENOMIC DNA]</scope>
    <source>
        <strain evidence="3">zdho120</strain>
    </source>
</reference>
<accession>A0A225VL50</accession>
<organism evidence="2 3">
    <name type="scientific">Phytophthora megakarya</name>
    <dbReference type="NCBI Taxonomy" id="4795"/>
    <lineage>
        <taxon>Eukaryota</taxon>
        <taxon>Sar</taxon>
        <taxon>Stramenopiles</taxon>
        <taxon>Oomycota</taxon>
        <taxon>Peronosporomycetes</taxon>
        <taxon>Peronosporales</taxon>
        <taxon>Peronosporaceae</taxon>
        <taxon>Phytophthora</taxon>
    </lineage>
</organism>
<dbReference type="Pfam" id="PF03372">
    <property type="entry name" value="Exo_endo_phos"/>
    <property type="match status" value="1"/>
</dbReference>
<gene>
    <name evidence="2" type="ORF">PHMEG_00022409</name>
</gene>
<dbReference type="GO" id="GO:0003824">
    <property type="term" value="F:catalytic activity"/>
    <property type="evidence" value="ECO:0007669"/>
    <property type="project" value="InterPro"/>
</dbReference>
<name>A0A225VL50_9STRA</name>
<evidence type="ECO:0000259" key="1">
    <source>
        <dbReference type="Pfam" id="PF03372"/>
    </source>
</evidence>
<dbReference type="Gene3D" id="3.60.10.10">
    <property type="entry name" value="Endonuclease/exonuclease/phosphatase"/>
    <property type="match status" value="1"/>
</dbReference>